<organism evidence="2 3">
    <name type="scientific">Oryza sativa subsp. japonica</name>
    <name type="common">Rice</name>
    <dbReference type="NCBI Taxonomy" id="39947"/>
    <lineage>
        <taxon>Eukaryota</taxon>
        <taxon>Viridiplantae</taxon>
        <taxon>Streptophyta</taxon>
        <taxon>Embryophyta</taxon>
        <taxon>Tracheophyta</taxon>
        <taxon>Spermatophyta</taxon>
        <taxon>Magnoliopsida</taxon>
        <taxon>Liliopsida</taxon>
        <taxon>Poales</taxon>
        <taxon>Poaceae</taxon>
        <taxon>BOP clade</taxon>
        <taxon>Oryzoideae</taxon>
        <taxon>Oryzeae</taxon>
        <taxon>Oryzinae</taxon>
        <taxon>Oryza</taxon>
        <taxon>Oryza sativa</taxon>
    </lineage>
</organism>
<protein>
    <submittedName>
        <fullName evidence="2">Uncharacterized protein</fullName>
    </submittedName>
</protein>
<dbReference type="AlphaFoldDB" id="Q8LNQ1"/>
<proteinExistence type="predicted"/>
<gene>
    <name evidence="2" type="primary">OSJNBa0042E19.34</name>
</gene>
<evidence type="ECO:0000256" key="1">
    <source>
        <dbReference type="SAM" id="MobiDB-lite"/>
    </source>
</evidence>
<dbReference type="Proteomes" id="UP000000763">
    <property type="component" value="Chromosome 10"/>
</dbReference>
<feature type="region of interest" description="Disordered" evidence="1">
    <location>
        <begin position="1"/>
        <end position="45"/>
    </location>
</feature>
<name>Q8LNQ1_ORYSJ</name>
<sequence>MRPRRPPPTISYSRAGSGAALGRHLVSGDGPSEDGGGEEGRRSRLRRERGWWWARGGSWSGTPSPTVMDAVGVGSIGLSCAGRRWLLTRRGGEGYERRQWEEPKGKRHG</sequence>
<dbReference type="EMBL" id="AC068951">
    <property type="protein sequence ID" value="AAM93713.1"/>
    <property type="molecule type" value="Genomic_DNA"/>
</dbReference>
<reference evidence="3" key="1">
    <citation type="journal article" date="2005" name="Nature">
        <title>The map-based sequence of the rice genome.</title>
        <authorList>
            <consortium name="International rice genome sequencing project (IRGSP)"/>
            <person name="Matsumoto T."/>
            <person name="Wu J."/>
            <person name="Kanamori H."/>
            <person name="Katayose Y."/>
            <person name="Fujisawa M."/>
            <person name="Namiki N."/>
            <person name="Mizuno H."/>
            <person name="Yamamoto K."/>
            <person name="Antonio B.A."/>
            <person name="Baba T."/>
            <person name="Sakata K."/>
            <person name="Nagamura Y."/>
            <person name="Aoki H."/>
            <person name="Arikawa K."/>
            <person name="Arita K."/>
            <person name="Bito T."/>
            <person name="Chiden Y."/>
            <person name="Fujitsuka N."/>
            <person name="Fukunaka R."/>
            <person name="Hamada M."/>
            <person name="Harada C."/>
            <person name="Hayashi A."/>
            <person name="Hijishita S."/>
            <person name="Honda M."/>
            <person name="Hosokawa S."/>
            <person name="Ichikawa Y."/>
            <person name="Idonuma A."/>
            <person name="Iijima M."/>
            <person name="Ikeda M."/>
            <person name="Ikeno M."/>
            <person name="Ito K."/>
            <person name="Ito S."/>
            <person name="Ito T."/>
            <person name="Ito Y."/>
            <person name="Ito Y."/>
            <person name="Iwabuchi A."/>
            <person name="Kamiya K."/>
            <person name="Karasawa W."/>
            <person name="Kurita K."/>
            <person name="Katagiri S."/>
            <person name="Kikuta A."/>
            <person name="Kobayashi H."/>
            <person name="Kobayashi N."/>
            <person name="Machita K."/>
            <person name="Maehara T."/>
            <person name="Masukawa M."/>
            <person name="Mizubayashi T."/>
            <person name="Mukai Y."/>
            <person name="Nagasaki H."/>
            <person name="Nagata Y."/>
            <person name="Naito S."/>
            <person name="Nakashima M."/>
            <person name="Nakama Y."/>
            <person name="Nakamichi Y."/>
            <person name="Nakamura M."/>
            <person name="Meguro A."/>
            <person name="Negishi M."/>
            <person name="Ohta I."/>
            <person name="Ohta T."/>
            <person name="Okamoto M."/>
            <person name="Ono N."/>
            <person name="Saji S."/>
            <person name="Sakaguchi M."/>
            <person name="Sakai K."/>
            <person name="Shibata M."/>
            <person name="Shimokawa T."/>
            <person name="Song J."/>
            <person name="Takazaki Y."/>
            <person name="Terasawa K."/>
            <person name="Tsugane M."/>
            <person name="Tsuji K."/>
            <person name="Ueda S."/>
            <person name="Waki K."/>
            <person name="Yamagata H."/>
            <person name="Yamamoto M."/>
            <person name="Yamamoto S."/>
            <person name="Yamane H."/>
            <person name="Yoshiki S."/>
            <person name="Yoshihara R."/>
            <person name="Yukawa K."/>
            <person name="Zhong H."/>
            <person name="Yano M."/>
            <person name="Yuan Q."/>
            <person name="Ouyang S."/>
            <person name="Liu J."/>
            <person name="Jones K.M."/>
            <person name="Gansberger K."/>
            <person name="Moffat K."/>
            <person name="Hill J."/>
            <person name="Bera J."/>
            <person name="Fadrosh D."/>
            <person name="Jin S."/>
            <person name="Johri S."/>
            <person name="Kim M."/>
            <person name="Overton L."/>
            <person name="Reardon M."/>
            <person name="Tsitrin T."/>
            <person name="Vuong H."/>
            <person name="Weaver B."/>
            <person name="Ciecko A."/>
            <person name="Tallon L."/>
            <person name="Jackson J."/>
            <person name="Pai G."/>
            <person name="Aken S.V."/>
            <person name="Utterback T."/>
            <person name="Reidmuller S."/>
            <person name="Feldblyum T."/>
            <person name="Hsiao J."/>
            <person name="Zismann V."/>
            <person name="Iobst S."/>
            <person name="de Vazeille A.R."/>
            <person name="Buell C.R."/>
            <person name="Ying K."/>
            <person name="Li Y."/>
            <person name="Lu T."/>
            <person name="Huang Y."/>
            <person name="Zhao Q."/>
            <person name="Feng Q."/>
            <person name="Zhang L."/>
            <person name="Zhu J."/>
            <person name="Weng Q."/>
            <person name="Mu J."/>
            <person name="Lu Y."/>
            <person name="Fan D."/>
            <person name="Liu Y."/>
            <person name="Guan J."/>
            <person name="Zhang Y."/>
            <person name="Yu S."/>
            <person name="Liu X."/>
            <person name="Zhang Y."/>
            <person name="Hong G."/>
            <person name="Han B."/>
            <person name="Choisne N."/>
            <person name="Demange N."/>
            <person name="Orjeda G."/>
            <person name="Samain S."/>
            <person name="Cattolico L."/>
            <person name="Pelletier E."/>
            <person name="Couloux A."/>
            <person name="Segurens B."/>
            <person name="Wincker P."/>
            <person name="D'Hont A."/>
            <person name="Scarpelli C."/>
            <person name="Weissenbach J."/>
            <person name="Salanoubat M."/>
            <person name="Quetier F."/>
            <person name="Yu Y."/>
            <person name="Kim H.R."/>
            <person name="Rambo T."/>
            <person name="Currie J."/>
            <person name="Collura K."/>
            <person name="Luo M."/>
            <person name="Yang T."/>
            <person name="Ammiraju J.S.S."/>
            <person name="Engler F."/>
            <person name="Soderlund C."/>
            <person name="Wing R.A."/>
            <person name="Palmer L.E."/>
            <person name="de la Bastide M."/>
            <person name="Spiegel L."/>
            <person name="Nascimento L."/>
            <person name="Zutavern T."/>
            <person name="O'Shaughnessy A."/>
            <person name="Dike S."/>
            <person name="Dedhia N."/>
            <person name="Preston R."/>
            <person name="Balija V."/>
            <person name="McCombie W.R."/>
            <person name="Chow T."/>
            <person name="Chen H."/>
            <person name="Chung M."/>
            <person name="Chen C."/>
            <person name="Shaw J."/>
            <person name="Wu H."/>
            <person name="Hsiao K."/>
            <person name="Chao Y."/>
            <person name="Chu M."/>
            <person name="Cheng C."/>
            <person name="Hour A."/>
            <person name="Lee P."/>
            <person name="Lin S."/>
            <person name="Lin Y."/>
            <person name="Liou J."/>
            <person name="Liu S."/>
            <person name="Hsing Y."/>
            <person name="Raghuvanshi S."/>
            <person name="Mohanty A."/>
            <person name="Bharti A.K."/>
            <person name="Gaur A."/>
            <person name="Gupta V."/>
            <person name="Kumar D."/>
            <person name="Ravi V."/>
            <person name="Vij S."/>
            <person name="Kapur A."/>
            <person name="Khurana P."/>
            <person name="Khurana P."/>
            <person name="Khurana J.P."/>
            <person name="Tyagi A.K."/>
            <person name="Gaikwad K."/>
            <person name="Singh A."/>
            <person name="Dalal V."/>
            <person name="Srivastava S."/>
            <person name="Dixit A."/>
            <person name="Pal A.K."/>
            <person name="Ghazi I.A."/>
            <person name="Yadav M."/>
            <person name="Pandit A."/>
            <person name="Bhargava A."/>
            <person name="Sureshbabu K."/>
            <person name="Batra K."/>
            <person name="Sharma T.R."/>
            <person name="Mohapatra T."/>
            <person name="Singh N.K."/>
            <person name="Messing J."/>
            <person name="Nelson A.B."/>
            <person name="Fuks G."/>
            <person name="Kavchok S."/>
            <person name="Keizer G."/>
            <person name="Linton E."/>
            <person name="Llaca V."/>
            <person name="Song R."/>
            <person name="Tanyolac B."/>
            <person name="Young S."/>
            <person name="Ho-Il K."/>
            <person name="Hahn J.H."/>
            <person name="Sangsakoo G."/>
            <person name="Vanavichit A."/>
            <person name="de Mattos Luiz.A.T."/>
            <person name="Zimmer P.D."/>
            <person name="Malone G."/>
            <person name="Dellagostin O."/>
            <person name="de Oliveira A.C."/>
            <person name="Bevan M."/>
            <person name="Bancroft I."/>
            <person name="Minx P."/>
            <person name="Cordum H."/>
            <person name="Wilson R."/>
            <person name="Cheng Z."/>
            <person name="Jin W."/>
            <person name="Jiang J."/>
            <person name="Leong S.A."/>
            <person name="Iwama H."/>
            <person name="Gojobori T."/>
            <person name="Itoh T."/>
            <person name="Niimura Y."/>
            <person name="Fujii Y."/>
            <person name="Habara T."/>
            <person name="Sakai H."/>
            <person name="Sato Y."/>
            <person name="Wilson G."/>
            <person name="Kumar K."/>
            <person name="McCouch S."/>
            <person name="Juretic N."/>
            <person name="Hoen D."/>
            <person name="Wright S."/>
            <person name="Bruskiewich R."/>
            <person name="Bureau T."/>
            <person name="Miyao A."/>
            <person name="Hirochika H."/>
            <person name="Nishikawa T."/>
            <person name="Kadowaki K."/>
            <person name="Sugiura M."/>
            <person name="Burr B."/>
            <person name="Sasaki T."/>
        </authorList>
    </citation>
    <scope>NUCLEOTIDE SEQUENCE [LARGE SCALE GENOMIC DNA]</scope>
    <source>
        <strain evidence="3">cv. Nipponbare</strain>
    </source>
</reference>
<evidence type="ECO:0000313" key="3">
    <source>
        <dbReference type="Proteomes" id="UP000000763"/>
    </source>
</evidence>
<evidence type="ECO:0000313" key="2">
    <source>
        <dbReference type="EMBL" id="AAM93713.1"/>
    </source>
</evidence>
<reference evidence="3" key="2">
    <citation type="journal article" date="2008" name="Nucleic Acids Res.">
        <title>The rice annotation project database (RAP-DB): 2008 update.</title>
        <authorList>
            <consortium name="The rice annotation project (RAP)"/>
        </authorList>
    </citation>
    <scope>GENOME REANNOTATION</scope>
    <source>
        <strain evidence="3">cv. Nipponbare</strain>
    </source>
</reference>
<accession>Q8LNQ1</accession>